<dbReference type="AlphaFoldDB" id="A0A1N6HDW8"/>
<dbReference type="Gene3D" id="3.40.50.410">
    <property type="entry name" value="von Willebrand factor, type A domain"/>
    <property type="match status" value="1"/>
</dbReference>
<dbReference type="OrthoDB" id="9807628at2"/>
<dbReference type="Pfam" id="PF13519">
    <property type="entry name" value="VWA_2"/>
    <property type="match status" value="1"/>
</dbReference>
<dbReference type="RefSeq" id="WP_074201939.1">
    <property type="nucleotide sequence ID" value="NZ_FSRE01000004.1"/>
</dbReference>
<keyword evidence="1" id="KW-1133">Transmembrane helix</keyword>
<organism evidence="3 4">
    <name type="scientific">Sulfurivirga caldicuralii</name>
    <dbReference type="NCBI Taxonomy" id="364032"/>
    <lineage>
        <taxon>Bacteria</taxon>
        <taxon>Pseudomonadati</taxon>
        <taxon>Pseudomonadota</taxon>
        <taxon>Gammaproteobacteria</taxon>
        <taxon>Thiotrichales</taxon>
        <taxon>Piscirickettsiaceae</taxon>
        <taxon>Sulfurivirga</taxon>
    </lineage>
</organism>
<dbReference type="SUPFAM" id="SSF53300">
    <property type="entry name" value="vWA-like"/>
    <property type="match status" value="1"/>
</dbReference>
<accession>A0A1N6HDW8</accession>
<reference evidence="3 4" key="1">
    <citation type="submission" date="2016-11" db="EMBL/GenBank/DDBJ databases">
        <authorList>
            <person name="Jaros S."/>
            <person name="Januszkiewicz K."/>
            <person name="Wedrychowicz H."/>
        </authorList>
    </citation>
    <scope>NUCLEOTIDE SEQUENCE [LARGE SCALE GENOMIC DNA]</scope>
    <source>
        <strain evidence="3 4">DSM 17737</strain>
    </source>
</reference>
<proteinExistence type="predicted"/>
<dbReference type="InterPro" id="IPR036465">
    <property type="entry name" value="vWFA_dom_sf"/>
</dbReference>
<protein>
    <submittedName>
        <fullName evidence="3">von Willebrand factor type A domain-containing protein</fullName>
    </submittedName>
</protein>
<gene>
    <name evidence="3" type="ORF">SAMN05443662_1671</name>
</gene>
<dbReference type="PROSITE" id="PS50234">
    <property type="entry name" value="VWFA"/>
    <property type="match status" value="1"/>
</dbReference>
<sequence length="331" mass="37129">MLRIEQPLWLGLLAGLALLALWRLWRARLEQRAYADEALLPWVALGRTQRWRPTAWTVLQLGTALLIVALSNPQWGERRTQSATQVAADVVFLLDLSRSMGVDDIPPSRFDAARTLIDRLLAALGENSRAGLRVFDGQSHWVVGITKDHSVVRYFLKRARVDSLPTRGSRVELALGQTAAALQRDGVKQATVVLLSDGHAPYWAQQPRPPALAAYGKAYQLLTVGMGTPQGGFIRDDKAADGVLYFRNEKVRAPLYETMLQGLTTPLGGTYWRYDSGAGLVDALKQRIQAFSAEHASASEEWQWHSLRPWFLGSAFVLFVLAFWSVRWRRR</sequence>
<dbReference type="SMART" id="SM00327">
    <property type="entry name" value="VWA"/>
    <property type="match status" value="1"/>
</dbReference>
<name>A0A1N6HDW8_9GAMM</name>
<feature type="domain" description="VWFA" evidence="2">
    <location>
        <begin position="89"/>
        <end position="227"/>
    </location>
</feature>
<keyword evidence="1" id="KW-0472">Membrane</keyword>
<evidence type="ECO:0000313" key="3">
    <source>
        <dbReference type="EMBL" id="SIO17982.1"/>
    </source>
</evidence>
<dbReference type="STRING" id="364032.SAMN05443662_1671"/>
<dbReference type="Proteomes" id="UP000198461">
    <property type="component" value="Unassembled WGS sequence"/>
</dbReference>
<feature type="transmembrane region" description="Helical" evidence="1">
    <location>
        <begin position="307"/>
        <end position="326"/>
    </location>
</feature>
<keyword evidence="4" id="KW-1185">Reference proteome</keyword>
<dbReference type="InterPro" id="IPR002035">
    <property type="entry name" value="VWF_A"/>
</dbReference>
<keyword evidence="1" id="KW-0812">Transmembrane</keyword>
<dbReference type="PANTHER" id="PTHR22550:SF14">
    <property type="entry name" value="VWFA DOMAIN-CONTAINING PROTEIN"/>
    <property type="match status" value="1"/>
</dbReference>
<dbReference type="InterPro" id="IPR050768">
    <property type="entry name" value="UPF0353/GerABKA_families"/>
</dbReference>
<dbReference type="EMBL" id="FSRE01000004">
    <property type="protein sequence ID" value="SIO17982.1"/>
    <property type="molecule type" value="Genomic_DNA"/>
</dbReference>
<dbReference type="PANTHER" id="PTHR22550">
    <property type="entry name" value="SPORE GERMINATION PROTEIN"/>
    <property type="match status" value="1"/>
</dbReference>
<evidence type="ECO:0000256" key="1">
    <source>
        <dbReference type="SAM" id="Phobius"/>
    </source>
</evidence>
<evidence type="ECO:0000313" key="4">
    <source>
        <dbReference type="Proteomes" id="UP000198461"/>
    </source>
</evidence>
<evidence type="ECO:0000259" key="2">
    <source>
        <dbReference type="PROSITE" id="PS50234"/>
    </source>
</evidence>